<comment type="caution">
    <text evidence="2">The sequence shown here is derived from an EMBL/GenBank/DDBJ whole genome shotgun (WGS) entry which is preliminary data.</text>
</comment>
<dbReference type="PROSITE" id="PS51257">
    <property type="entry name" value="PROKAR_LIPOPROTEIN"/>
    <property type="match status" value="1"/>
</dbReference>
<keyword evidence="3" id="KW-1185">Reference proteome</keyword>
<feature type="signal peptide" evidence="1">
    <location>
        <begin position="1"/>
        <end position="18"/>
    </location>
</feature>
<organism evidence="2 3">
    <name type="scientific">Sphingomonas hylomeconis</name>
    <dbReference type="NCBI Taxonomy" id="1395958"/>
    <lineage>
        <taxon>Bacteria</taxon>
        <taxon>Pseudomonadati</taxon>
        <taxon>Pseudomonadota</taxon>
        <taxon>Alphaproteobacteria</taxon>
        <taxon>Sphingomonadales</taxon>
        <taxon>Sphingomonadaceae</taxon>
        <taxon>Sphingomonas</taxon>
    </lineage>
</organism>
<feature type="chain" id="PRO_5046123651" description="Lipoprotein" evidence="1">
    <location>
        <begin position="19"/>
        <end position="152"/>
    </location>
</feature>
<reference evidence="3" key="1">
    <citation type="journal article" date="2019" name="Int. J. Syst. Evol. Microbiol.">
        <title>The Global Catalogue of Microorganisms (GCM) 10K type strain sequencing project: providing services to taxonomists for standard genome sequencing and annotation.</title>
        <authorList>
            <consortium name="The Broad Institute Genomics Platform"/>
            <consortium name="The Broad Institute Genome Sequencing Center for Infectious Disease"/>
            <person name="Wu L."/>
            <person name="Ma J."/>
        </authorList>
    </citation>
    <scope>NUCLEOTIDE SEQUENCE [LARGE SCALE GENOMIC DNA]</scope>
    <source>
        <strain evidence="3">KCTC 42739</strain>
    </source>
</reference>
<proteinExistence type="predicted"/>
<evidence type="ECO:0000313" key="3">
    <source>
        <dbReference type="Proteomes" id="UP001595713"/>
    </source>
</evidence>
<evidence type="ECO:0000313" key="2">
    <source>
        <dbReference type="EMBL" id="MFC3579681.1"/>
    </source>
</evidence>
<name>A0ABV7STM7_9SPHN</name>
<dbReference type="EMBL" id="JBHRXP010000002">
    <property type="protein sequence ID" value="MFC3579681.1"/>
    <property type="molecule type" value="Genomic_DNA"/>
</dbReference>
<evidence type="ECO:0000256" key="1">
    <source>
        <dbReference type="SAM" id="SignalP"/>
    </source>
</evidence>
<evidence type="ECO:0008006" key="4">
    <source>
        <dbReference type="Google" id="ProtNLM"/>
    </source>
</evidence>
<accession>A0ABV7STM7</accession>
<sequence>MKLLLPALCLLLAACSNDQGMGNDLAATAAQQGGEPMRPGVRPVRIGEGGPGFQACAYTARVVNVGSTEQPTLPVRQAPFQEADVVLQLPNDARLFACSRSIDQRWQGVVVPPADAPDTDCGVRAPVASARDYDGPCRSGWVASAFVRLTAN</sequence>
<gene>
    <name evidence="2" type="ORF">ACFONA_05835</name>
</gene>
<dbReference type="Proteomes" id="UP001595713">
    <property type="component" value="Unassembled WGS sequence"/>
</dbReference>
<keyword evidence="1" id="KW-0732">Signal</keyword>
<dbReference type="RefSeq" id="WP_261293424.1">
    <property type="nucleotide sequence ID" value="NZ_JANQBK010000003.1"/>
</dbReference>
<protein>
    <recommendedName>
        <fullName evidence="4">Lipoprotein</fullName>
    </recommendedName>
</protein>